<gene>
    <name evidence="2" type="ORF">A5CBH24_05790</name>
</gene>
<protein>
    <recommendedName>
        <fullName evidence="4">Outer membrane protein beta-barrel domain-containing protein</fullName>
    </recommendedName>
</protein>
<accession>A0A4Y1WSZ9</accession>
<evidence type="ECO:0000256" key="1">
    <source>
        <dbReference type="SAM" id="SignalP"/>
    </source>
</evidence>
<evidence type="ECO:0000313" key="2">
    <source>
        <dbReference type="EMBL" id="BBL03266.1"/>
    </source>
</evidence>
<proteinExistence type="predicted"/>
<dbReference type="AlphaFoldDB" id="A0A4Y1WSZ9"/>
<feature type="signal peptide" evidence="1">
    <location>
        <begin position="1"/>
        <end position="19"/>
    </location>
</feature>
<reference evidence="3" key="1">
    <citation type="submission" date="2019-06" db="EMBL/GenBank/DDBJ databases">
        <title>Alistipes onderdonkii subsp. vulgaris subsp. nov., Alistipes dispar sp. nov. and Alistipes communis sp. nov., isolated from human faeces, and creation of Alistipes onderdonkii subsp. onderdonkii subsp. nov.</title>
        <authorList>
            <person name="Sakamoto M."/>
            <person name="Ikeyama N."/>
            <person name="Ogata Y."/>
            <person name="Suda W."/>
            <person name="Iino T."/>
            <person name="Hattori M."/>
            <person name="Ohkuma M."/>
        </authorList>
    </citation>
    <scope>NUCLEOTIDE SEQUENCE [LARGE SCALE GENOMIC DNA]</scope>
    <source>
        <strain evidence="3">5CBH24</strain>
    </source>
</reference>
<dbReference type="OrthoDB" id="1000946at2"/>
<evidence type="ECO:0000313" key="3">
    <source>
        <dbReference type="Proteomes" id="UP000318946"/>
    </source>
</evidence>
<evidence type="ECO:0008006" key="4">
    <source>
        <dbReference type="Google" id="ProtNLM"/>
    </source>
</evidence>
<dbReference type="EMBL" id="AP019735">
    <property type="protein sequence ID" value="BBL03266.1"/>
    <property type="molecule type" value="Genomic_DNA"/>
</dbReference>
<name>A0A4Y1WSZ9_9BACT</name>
<dbReference type="GeneID" id="78341296"/>
<sequence length="276" mass="30359">MKKFLLLMLLAPAALSAAADSGADASVVVRKDSAFVEKHRFLPTAKRIDRRIDRNKFAYKGEVALGITASYGTISSDDTDMMLILDNINLDGTIAQVNPFVGYFYRDNNMVGLRLGYRHIGMGLGNLEVDLGSQNDLDISLDNMDYSGNAYSFGLFHRSYTGIDPKGSFGLFAELELSGMIGRSDFSYLSGDTPKSTHSKSFKMNISFNPGVAVYIFPNVCGTLSFGLGGFQYSKIDQTDQDGKTGSRTASKMRFRLNLANINVGMTVHLWNKKKE</sequence>
<feature type="chain" id="PRO_5021437644" description="Outer membrane protein beta-barrel domain-containing protein" evidence="1">
    <location>
        <begin position="20"/>
        <end position="276"/>
    </location>
</feature>
<dbReference type="KEGG" id="acou:A5CBH24_05790"/>
<dbReference type="RefSeq" id="WP_141412150.1">
    <property type="nucleotide sequence ID" value="NZ_AP019735.1"/>
</dbReference>
<keyword evidence="1" id="KW-0732">Signal</keyword>
<keyword evidence="3" id="KW-1185">Reference proteome</keyword>
<organism evidence="2 3">
    <name type="scientific">Alistipes communis</name>
    <dbReference type="NCBI Taxonomy" id="2585118"/>
    <lineage>
        <taxon>Bacteria</taxon>
        <taxon>Pseudomonadati</taxon>
        <taxon>Bacteroidota</taxon>
        <taxon>Bacteroidia</taxon>
        <taxon>Bacteroidales</taxon>
        <taxon>Rikenellaceae</taxon>
        <taxon>Alistipes</taxon>
    </lineage>
</organism>
<dbReference type="Proteomes" id="UP000318946">
    <property type="component" value="Chromosome"/>
</dbReference>